<sequence length="424" mass="46073">MASNASSTMTTMVFRPTVSNSSSVVASSSASSSSSAAGRRSPIMQNNKFSNNNDEKNRILNRRRREKRITRGNLAVNNAITRPEIDWSKLGFGLTETESMYIAECTIDGQWKVGSIHPYGNISVSPSAAVLNYGQGIFEGMKAFRTPEDEIVTFRPDENAKRFAEGAGRMSMPPVPKDIFEDAVKKVISANRDYVPPVGVGSLYIRPLLIGTGAILGLGPAPSYTFLIYVSPVASYFKGGQLSPIDLIVEEDYHRAAPGGTGSTKCVGNYSPVLKVQLQAKKEGFSDVIYLDAKENKYIEEVSSCNFFVVKGKTIATPALEGTILPGITRKSIIELARDKGYTVEERKVGLDEVLSADECFCTGTAVVVVPVGSVTHRGKKTVFCDGKIGATGQMLYDELTGIQQGRLKDTKGWIEHVPKDYHL</sequence>
<dbReference type="InterPro" id="IPR043132">
    <property type="entry name" value="BCAT-like_C"/>
</dbReference>
<name>K8EHZ8_9CHLO</name>
<comment type="catalytic activity">
    <reaction evidence="9">
        <text>L-leucine + 2-oxoglutarate = 4-methyl-2-oxopentanoate + L-glutamate</text>
        <dbReference type="Rhea" id="RHEA:18321"/>
        <dbReference type="ChEBI" id="CHEBI:16810"/>
        <dbReference type="ChEBI" id="CHEBI:17865"/>
        <dbReference type="ChEBI" id="CHEBI:29985"/>
        <dbReference type="ChEBI" id="CHEBI:57427"/>
        <dbReference type="EC" id="2.6.1.42"/>
    </reaction>
</comment>
<accession>K8EHZ8</accession>
<dbReference type="InterPro" id="IPR033939">
    <property type="entry name" value="BCAT_family"/>
</dbReference>
<dbReference type="GeneID" id="19014417"/>
<dbReference type="eggNOG" id="KOG0975">
    <property type="taxonomic scope" value="Eukaryota"/>
</dbReference>
<dbReference type="CDD" id="cd01557">
    <property type="entry name" value="BCAT_beta_family"/>
    <property type="match status" value="1"/>
</dbReference>
<dbReference type="NCBIfam" id="NF009897">
    <property type="entry name" value="PRK13357.1"/>
    <property type="match status" value="1"/>
</dbReference>
<dbReference type="Proteomes" id="UP000198341">
    <property type="component" value="Chromosome 8"/>
</dbReference>
<dbReference type="STRING" id="41875.K8EHZ8"/>
<dbReference type="Gene3D" id="3.20.10.10">
    <property type="entry name" value="D-amino Acid Aminotransferase, subunit A, domain 2"/>
    <property type="match status" value="1"/>
</dbReference>
<dbReference type="NCBIfam" id="TIGR01123">
    <property type="entry name" value="ilvE_II"/>
    <property type="match status" value="1"/>
</dbReference>
<dbReference type="GO" id="GO:0008652">
    <property type="term" value="P:amino acid biosynthetic process"/>
    <property type="evidence" value="ECO:0007669"/>
    <property type="project" value="UniProtKB-KW"/>
</dbReference>
<evidence type="ECO:0000256" key="5">
    <source>
        <dbReference type="ARBA" id="ARBA00022898"/>
    </source>
</evidence>
<dbReference type="KEGG" id="bpg:Bathy08g04380"/>
<comment type="catalytic activity">
    <reaction evidence="9">
        <text>L-valine + 2-oxoglutarate = 3-methyl-2-oxobutanoate + L-glutamate</text>
        <dbReference type="Rhea" id="RHEA:24813"/>
        <dbReference type="ChEBI" id="CHEBI:11851"/>
        <dbReference type="ChEBI" id="CHEBI:16810"/>
        <dbReference type="ChEBI" id="CHEBI:29985"/>
        <dbReference type="ChEBI" id="CHEBI:57762"/>
        <dbReference type="EC" id="2.6.1.42"/>
    </reaction>
</comment>
<dbReference type="GO" id="GO:0052655">
    <property type="term" value="F:L-valine-2-oxoglutarate transaminase activity"/>
    <property type="evidence" value="ECO:0007669"/>
    <property type="project" value="RHEA"/>
</dbReference>
<proteinExistence type="inferred from homology"/>
<protein>
    <recommendedName>
        <fullName evidence="9">Branched-chain-amino-acid aminotransferase</fullName>
        <ecNumber evidence="9">2.6.1.42</ecNumber>
    </recommendedName>
</protein>
<feature type="region of interest" description="Disordered" evidence="10">
    <location>
        <begin position="24"/>
        <end position="66"/>
    </location>
</feature>
<evidence type="ECO:0000313" key="11">
    <source>
        <dbReference type="EMBL" id="CCO17651.1"/>
    </source>
</evidence>
<dbReference type="PANTHER" id="PTHR42825">
    <property type="entry name" value="AMINO ACID AMINOTRANSFERASE"/>
    <property type="match status" value="1"/>
</dbReference>
<dbReference type="SUPFAM" id="SSF56752">
    <property type="entry name" value="D-aminoacid aminotransferase-like PLP-dependent enzymes"/>
    <property type="match status" value="1"/>
</dbReference>
<evidence type="ECO:0000256" key="3">
    <source>
        <dbReference type="ARBA" id="ARBA00022576"/>
    </source>
</evidence>
<dbReference type="PIRSF" id="PIRSF006468">
    <property type="entry name" value="BCAT1"/>
    <property type="match status" value="1"/>
</dbReference>
<dbReference type="PROSITE" id="PS00770">
    <property type="entry name" value="AA_TRANSFER_CLASS_4"/>
    <property type="match status" value="1"/>
</dbReference>
<dbReference type="OrthoDB" id="409992at2759"/>
<comment type="cofactor">
    <cofactor evidence="1 8">
        <name>pyridoxal 5'-phosphate</name>
        <dbReference type="ChEBI" id="CHEBI:597326"/>
    </cofactor>
</comment>
<dbReference type="InterPro" id="IPR043131">
    <property type="entry name" value="BCAT-like_N"/>
</dbReference>
<keyword evidence="3 9" id="KW-0032">Aminotransferase</keyword>
<dbReference type="InterPro" id="IPR036038">
    <property type="entry name" value="Aminotransferase-like"/>
</dbReference>
<comment type="catalytic activity">
    <reaction evidence="9">
        <text>L-isoleucine + 2-oxoglutarate = (S)-3-methyl-2-oxopentanoate + L-glutamate</text>
        <dbReference type="Rhea" id="RHEA:24801"/>
        <dbReference type="ChEBI" id="CHEBI:16810"/>
        <dbReference type="ChEBI" id="CHEBI:29985"/>
        <dbReference type="ChEBI" id="CHEBI:35146"/>
        <dbReference type="ChEBI" id="CHEBI:58045"/>
        <dbReference type="EC" id="2.6.1.42"/>
    </reaction>
</comment>
<evidence type="ECO:0000256" key="6">
    <source>
        <dbReference type="PIRSR" id="PIRSR006468-1"/>
    </source>
</evidence>
<evidence type="ECO:0000256" key="7">
    <source>
        <dbReference type="RuleBase" id="RU004106"/>
    </source>
</evidence>
<gene>
    <name evidence="11" type="ORF">Bathy08g04380</name>
</gene>
<keyword evidence="9" id="KW-0028">Amino-acid biosynthesis</keyword>
<dbReference type="PANTHER" id="PTHR42825:SF2">
    <property type="entry name" value="BRANCHED-CHAIN-AMINO-ACID AMINOTRANSFERASE 3, CHLOROPLASTIC-RELATED"/>
    <property type="match status" value="1"/>
</dbReference>
<dbReference type="GO" id="GO:0052656">
    <property type="term" value="F:L-isoleucine-2-oxoglutarate transaminase activity"/>
    <property type="evidence" value="ECO:0007669"/>
    <property type="project" value="RHEA"/>
</dbReference>
<evidence type="ECO:0000256" key="4">
    <source>
        <dbReference type="ARBA" id="ARBA00022679"/>
    </source>
</evidence>
<comment type="similarity">
    <text evidence="2 7">Belongs to the class-IV pyridoxal-phosphate-dependent aminotransferase family.</text>
</comment>
<keyword evidence="4 9" id="KW-0808">Transferase</keyword>
<dbReference type="InterPro" id="IPR001544">
    <property type="entry name" value="Aminotrans_IV"/>
</dbReference>
<dbReference type="FunFam" id="3.20.10.10:FF:000003">
    <property type="entry name" value="Branched-chain-amino-acid aminotransferase"/>
    <property type="match status" value="1"/>
</dbReference>
<evidence type="ECO:0000256" key="8">
    <source>
        <dbReference type="RuleBase" id="RU004516"/>
    </source>
</evidence>
<dbReference type="Pfam" id="PF01063">
    <property type="entry name" value="Aminotran_4"/>
    <property type="match status" value="1"/>
</dbReference>
<evidence type="ECO:0000313" key="12">
    <source>
        <dbReference type="Proteomes" id="UP000198341"/>
    </source>
</evidence>
<keyword evidence="5 8" id="KW-0663">Pyridoxal phosphate</keyword>
<organism evidence="11 12">
    <name type="scientific">Bathycoccus prasinos</name>
    <dbReference type="NCBI Taxonomy" id="41875"/>
    <lineage>
        <taxon>Eukaryota</taxon>
        <taxon>Viridiplantae</taxon>
        <taxon>Chlorophyta</taxon>
        <taxon>Mamiellophyceae</taxon>
        <taxon>Mamiellales</taxon>
        <taxon>Bathycoccaceae</taxon>
        <taxon>Bathycoccus</taxon>
    </lineage>
</organism>
<dbReference type="InterPro" id="IPR018300">
    <property type="entry name" value="Aminotrans_IV_CS"/>
</dbReference>
<evidence type="ECO:0000256" key="1">
    <source>
        <dbReference type="ARBA" id="ARBA00001933"/>
    </source>
</evidence>
<evidence type="ECO:0000256" key="9">
    <source>
        <dbReference type="RuleBase" id="RU004517"/>
    </source>
</evidence>
<evidence type="ECO:0000256" key="10">
    <source>
        <dbReference type="SAM" id="MobiDB-lite"/>
    </source>
</evidence>
<dbReference type="GO" id="GO:0052654">
    <property type="term" value="F:L-leucine-2-oxoglutarate transaminase activity"/>
    <property type="evidence" value="ECO:0007669"/>
    <property type="project" value="RHEA"/>
</dbReference>
<dbReference type="Gene3D" id="3.30.470.10">
    <property type="match status" value="1"/>
</dbReference>
<dbReference type="EMBL" id="FO082271">
    <property type="protein sequence ID" value="CCO17651.1"/>
    <property type="molecule type" value="Genomic_DNA"/>
</dbReference>
<keyword evidence="12" id="KW-1185">Reference proteome</keyword>
<feature type="modified residue" description="N6-(pyridoxal phosphate)lysine" evidence="6">
    <location>
        <position position="265"/>
    </location>
</feature>
<keyword evidence="9" id="KW-0100">Branched-chain amino acid biosynthesis</keyword>
<evidence type="ECO:0000256" key="2">
    <source>
        <dbReference type="ARBA" id="ARBA00009320"/>
    </source>
</evidence>
<reference evidence="11 12" key="1">
    <citation type="submission" date="2011-10" db="EMBL/GenBank/DDBJ databases">
        <authorList>
            <person name="Genoscope - CEA"/>
        </authorList>
    </citation>
    <scope>NUCLEOTIDE SEQUENCE [LARGE SCALE GENOMIC DNA]</scope>
    <source>
        <strain evidence="11 12">RCC 1105</strain>
    </source>
</reference>
<feature type="compositionally biased region" description="Low complexity" evidence="10">
    <location>
        <begin position="24"/>
        <end position="37"/>
    </location>
</feature>
<dbReference type="RefSeq" id="XP_007511530.1">
    <property type="nucleotide sequence ID" value="XM_007511468.1"/>
</dbReference>
<dbReference type="EC" id="2.6.1.42" evidence="9"/>
<dbReference type="GO" id="GO:0009082">
    <property type="term" value="P:branched-chain amino acid biosynthetic process"/>
    <property type="evidence" value="ECO:0007669"/>
    <property type="project" value="UniProtKB-KW"/>
</dbReference>
<dbReference type="AlphaFoldDB" id="K8EHZ8"/>
<dbReference type="InterPro" id="IPR005786">
    <property type="entry name" value="B_amino_transII"/>
</dbReference>